<feature type="active site" description="Proton donor" evidence="2">
    <location>
        <position position="24"/>
    </location>
</feature>
<accession>A0A1I8ESP2</accession>
<keyword evidence="4" id="KW-0479">Metal-binding</keyword>
<comment type="cofactor">
    <cofactor evidence="4">
        <name>Mg(2+)</name>
        <dbReference type="ChEBI" id="CHEBI:18420"/>
    </cofactor>
    <text evidence="4">Divalent metal ions. Mg(2+) is the most effective.</text>
</comment>
<keyword evidence="1" id="KW-0378">Hydrolase</keyword>
<dbReference type="GO" id="GO:0046872">
    <property type="term" value="F:metal ion binding"/>
    <property type="evidence" value="ECO:0007669"/>
    <property type="project" value="UniProtKB-KW"/>
</dbReference>
<name>A0A1I8ESP2_WUCBA</name>
<dbReference type="Pfam" id="PF13344">
    <property type="entry name" value="Hydrolase_6"/>
    <property type="match status" value="1"/>
</dbReference>
<protein>
    <recommendedName>
        <fullName evidence="6">4-nitrophenylphosphatase</fullName>
    </recommendedName>
</protein>
<dbReference type="InterPro" id="IPR036412">
    <property type="entry name" value="HAD-like_sf"/>
</dbReference>
<dbReference type="Pfam" id="PF13242">
    <property type="entry name" value="Hydrolase_like"/>
    <property type="match status" value="1"/>
</dbReference>
<dbReference type="SUPFAM" id="SSF56784">
    <property type="entry name" value="HAD-like"/>
    <property type="match status" value="1"/>
</dbReference>
<evidence type="ECO:0000256" key="1">
    <source>
        <dbReference type="ARBA" id="ARBA00022801"/>
    </source>
</evidence>
<keyword evidence="4" id="KW-0460">Magnesium</keyword>
<evidence type="ECO:0008006" key="6">
    <source>
        <dbReference type="Google" id="ProtNLM"/>
    </source>
</evidence>
<dbReference type="InterPro" id="IPR023214">
    <property type="entry name" value="HAD_sf"/>
</dbReference>
<dbReference type="Gene3D" id="3.40.50.1000">
    <property type="entry name" value="HAD superfamily/HAD-like"/>
    <property type="match status" value="2"/>
</dbReference>
<sequence>MSRVQQADGHQLISSFDSFLFDADGVLWLGDTPLPGAADFLRHLVSAGKNVFIVTNNSTKTLDDYVNKCKRIGFDMLSDDHILSPAKVLAHILAKEKSDLPIYIVGSSGLQKELKKEGIESFGTGPDLVESYTNVESIQQMDISRKVRAVVASFDIHLSYPKIMRAANYINQAGVRFYATNPDPRLPGPVPGVIIPGSGVSMRAVQTAAGKEPIIIGKPSKTMFEYIKERFNLKAEKSVIFGDSCETDIKFGHVNGLTSVLVGTGVHDLNKVEEFEKQGREDLIPNYYTPSLKSFAQFSCLMHVAQEYDLIPRFRLWLNDSLHIPKKSELIIVRQTIMMQDRKAVIVIQPTATQSDYLQGRKIRRNV</sequence>
<evidence type="ECO:0000256" key="3">
    <source>
        <dbReference type="PIRSR" id="PIRSR000915-2"/>
    </source>
</evidence>
<reference evidence="5" key="1">
    <citation type="submission" date="2016-11" db="UniProtKB">
        <authorList>
            <consortium name="WormBaseParasite"/>
        </authorList>
    </citation>
    <scope>IDENTIFICATION</scope>
    <source>
        <strain evidence="5">pt0022</strain>
    </source>
</reference>
<evidence type="ECO:0000256" key="4">
    <source>
        <dbReference type="PIRSR" id="PIRSR000915-3"/>
    </source>
</evidence>
<dbReference type="PIRSF" id="PIRSF000915">
    <property type="entry name" value="PGP-type_phosphatase"/>
    <property type="match status" value="1"/>
</dbReference>
<dbReference type="AlphaFoldDB" id="A0A1I8ESP2"/>
<dbReference type="GO" id="GO:0016791">
    <property type="term" value="F:phosphatase activity"/>
    <property type="evidence" value="ECO:0007669"/>
    <property type="project" value="InterPro"/>
</dbReference>
<dbReference type="InterPro" id="IPR006357">
    <property type="entry name" value="HAD-SF_hydro_IIA"/>
</dbReference>
<evidence type="ECO:0000313" key="5">
    <source>
        <dbReference type="WBParaSite" id="maker-PairedContig_46-snap-gene-0.4-mRNA-1"/>
    </source>
</evidence>
<dbReference type="InterPro" id="IPR006349">
    <property type="entry name" value="PGP_euk"/>
</dbReference>
<dbReference type="NCBIfam" id="TIGR01460">
    <property type="entry name" value="HAD-SF-IIA"/>
    <property type="match status" value="1"/>
</dbReference>
<dbReference type="GO" id="GO:0005737">
    <property type="term" value="C:cytoplasm"/>
    <property type="evidence" value="ECO:0007669"/>
    <property type="project" value="TreeGrafter"/>
</dbReference>
<evidence type="ECO:0000256" key="2">
    <source>
        <dbReference type="PIRSR" id="PIRSR000915-1"/>
    </source>
</evidence>
<feature type="active site" description="Nucleophile" evidence="2">
    <location>
        <position position="22"/>
    </location>
</feature>
<feature type="binding site" evidence="4">
    <location>
        <position position="24"/>
    </location>
    <ligand>
        <name>Mg(2+)</name>
        <dbReference type="ChEBI" id="CHEBI:18420"/>
    </ligand>
</feature>
<dbReference type="STRING" id="6293.A0A1I8ESP2"/>
<feature type="binding site" evidence="4">
    <location>
        <position position="22"/>
    </location>
    <ligand>
        <name>Mg(2+)</name>
        <dbReference type="ChEBI" id="CHEBI:18420"/>
    </ligand>
</feature>
<dbReference type="NCBIfam" id="TIGR01452">
    <property type="entry name" value="PGP_euk"/>
    <property type="match status" value="1"/>
</dbReference>
<organism evidence="5">
    <name type="scientific">Wuchereria bancrofti</name>
    <dbReference type="NCBI Taxonomy" id="6293"/>
    <lineage>
        <taxon>Eukaryota</taxon>
        <taxon>Metazoa</taxon>
        <taxon>Ecdysozoa</taxon>
        <taxon>Nematoda</taxon>
        <taxon>Chromadorea</taxon>
        <taxon>Rhabditida</taxon>
        <taxon>Spirurina</taxon>
        <taxon>Spiruromorpha</taxon>
        <taxon>Filarioidea</taxon>
        <taxon>Onchocercidae</taxon>
        <taxon>Wuchereria</taxon>
    </lineage>
</organism>
<dbReference type="WBParaSite" id="maker-PairedContig_46-snap-gene-0.4-mRNA-1">
    <property type="protein sequence ID" value="maker-PairedContig_46-snap-gene-0.4-mRNA-1"/>
    <property type="gene ID" value="maker-PairedContig_46-snap-gene-0.4"/>
</dbReference>
<proteinExistence type="predicted"/>
<feature type="binding site" evidence="4">
    <location>
        <position position="243"/>
    </location>
    <ligand>
        <name>Mg(2+)</name>
        <dbReference type="ChEBI" id="CHEBI:18420"/>
    </ligand>
</feature>
<dbReference type="PANTHER" id="PTHR19288">
    <property type="entry name" value="4-NITROPHENYLPHOSPHATASE-RELATED"/>
    <property type="match status" value="1"/>
</dbReference>
<dbReference type="PANTHER" id="PTHR19288:SF93">
    <property type="entry name" value="FI11325P-RELATED"/>
    <property type="match status" value="1"/>
</dbReference>
<feature type="binding site" evidence="3">
    <location>
        <position position="218"/>
    </location>
    <ligand>
        <name>substrate</name>
    </ligand>
</feature>